<dbReference type="GO" id="GO:0022857">
    <property type="term" value="F:transmembrane transporter activity"/>
    <property type="evidence" value="ECO:0007669"/>
    <property type="project" value="TreeGrafter"/>
</dbReference>
<dbReference type="Pfam" id="PF00153">
    <property type="entry name" value="Mito_carr"/>
    <property type="match status" value="3"/>
</dbReference>
<keyword evidence="3 10" id="KW-0813">Transport</keyword>
<dbReference type="PANTHER" id="PTHR45624">
    <property type="entry name" value="MITOCHONDRIAL BASIC AMINO ACIDS TRANSPORTER-RELATED"/>
    <property type="match status" value="1"/>
</dbReference>
<evidence type="ECO:0000256" key="9">
    <source>
        <dbReference type="PROSITE-ProRule" id="PRU00282"/>
    </source>
</evidence>
<dbReference type="OrthoDB" id="193856at2759"/>
<evidence type="ECO:0008006" key="13">
    <source>
        <dbReference type="Google" id="ProtNLM"/>
    </source>
</evidence>
<evidence type="ECO:0000256" key="8">
    <source>
        <dbReference type="ARBA" id="ARBA00023136"/>
    </source>
</evidence>
<feature type="repeat" description="Solcar" evidence="9">
    <location>
        <begin position="233"/>
        <end position="321"/>
    </location>
</feature>
<keyword evidence="6" id="KW-1133">Transmembrane helix</keyword>
<keyword evidence="7" id="KW-0496">Mitochondrion</keyword>
<dbReference type="InterPro" id="IPR023395">
    <property type="entry name" value="MCP_dom_sf"/>
</dbReference>
<evidence type="ECO:0000256" key="5">
    <source>
        <dbReference type="ARBA" id="ARBA00022737"/>
    </source>
</evidence>
<proteinExistence type="inferred from homology"/>
<evidence type="ECO:0000256" key="10">
    <source>
        <dbReference type="RuleBase" id="RU000488"/>
    </source>
</evidence>
<dbReference type="InterPro" id="IPR018108">
    <property type="entry name" value="MCP_transmembrane"/>
</dbReference>
<sequence>MIKKKTSSNNQPPTALHDIFSGGLAGMSSIVVGQPFDTVKVRLQTDPSLTSTTAVLRAALRSKEGLLASLFSGMTPPLVTATAVNAIVFSVYGWTSRRVDTFRENYANEHEHRKRSKIPGSPPTTLPPYFHETAMRGGSAYDFWKNFLCGAFAGLVQCIVICPTEHIKCRLQASQCGGSPITMTKDILRNHGVSGLYRGWSTTCLREVPSFGCYFASYDLFRDTMIEEFPLAPNWMSSVFSGGLAGAVTWAVVYPVDIVKSIVQTQPLSTEAKNRSMFAIGKKIINRHGWRYLFHGLGVTVLRAFPVNGMIFPVYELSIYCCTNEVRDWDLSKVF</sequence>
<comment type="subcellular location">
    <subcellularLocation>
        <location evidence="1">Mitochondrion membrane</location>
        <topology evidence="1">Multi-pass membrane protein</topology>
    </subcellularLocation>
</comment>
<evidence type="ECO:0000256" key="3">
    <source>
        <dbReference type="ARBA" id="ARBA00022448"/>
    </source>
</evidence>
<dbReference type="InterPro" id="IPR002067">
    <property type="entry name" value="MCP"/>
</dbReference>
<keyword evidence="4 9" id="KW-0812">Transmembrane</keyword>
<dbReference type="Gene3D" id="1.50.40.10">
    <property type="entry name" value="Mitochondrial carrier domain"/>
    <property type="match status" value="2"/>
</dbReference>
<comment type="similarity">
    <text evidence="2 10">Belongs to the mitochondrial carrier (TC 2.A.29) family.</text>
</comment>
<evidence type="ECO:0000313" key="12">
    <source>
        <dbReference type="Proteomes" id="UP001165065"/>
    </source>
</evidence>
<keyword evidence="5" id="KW-0677">Repeat</keyword>
<evidence type="ECO:0000256" key="2">
    <source>
        <dbReference type="ARBA" id="ARBA00006375"/>
    </source>
</evidence>
<dbReference type="PROSITE" id="PS50920">
    <property type="entry name" value="SOLCAR"/>
    <property type="match status" value="3"/>
</dbReference>
<dbReference type="Proteomes" id="UP001165065">
    <property type="component" value="Unassembled WGS sequence"/>
</dbReference>
<organism evidence="11 12">
    <name type="scientific">Triparma columacea</name>
    <dbReference type="NCBI Taxonomy" id="722753"/>
    <lineage>
        <taxon>Eukaryota</taxon>
        <taxon>Sar</taxon>
        <taxon>Stramenopiles</taxon>
        <taxon>Ochrophyta</taxon>
        <taxon>Bolidophyceae</taxon>
        <taxon>Parmales</taxon>
        <taxon>Triparmaceae</taxon>
        <taxon>Triparma</taxon>
    </lineage>
</organism>
<evidence type="ECO:0000256" key="1">
    <source>
        <dbReference type="ARBA" id="ARBA00004225"/>
    </source>
</evidence>
<evidence type="ECO:0000256" key="6">
    <source>
        <dbReference type="ARBA" id="ARBA00022989"/>
    </source>
</evidence>
<evidence type="ECO:0000256" key="7">
    <source>
        <dbReference type="ARBA" id="ARBA00023128"/>
    </source>
</evidence>
<feature type="repeat" description="Solcar" evidence="9">
    <location>
        <begin position="13"/>
        <end position="98"/>
    </location>
</feature>
<accession>A0A9W7G9W2</accession>
<protein>
    <recommendedName>
        <fullName evidence="13">Mitochondrial carrier protein</fullName>
    </recommendedName>
</protein>
<keyword evidence="8 9" id="KW-0472">Membrane</keyword>
<evidence type="ECO:0000256" key="4">
    <source>
        <dbReference type="ARBA" id="ARBA00022692"/>
    </source>
</evidence>
<reference evidence="12" key="1">
    <citation type="journal article" date="2023" name="Commun. Biol.">
        <title>Genome analysis of Parmales, the sister group of diatoms, reveals the evolutionary specialization of diatoms from phago-mixotrophs to photoautotrophs.</title>
        <authorList>
            <person name="Ban H."/>
            <person name="Sato S."/>
            <person name="Yoshikawa S."/>
            <person name="Yamada K."/>
            <person name="Nakamura Y."/>
            <person name="Ichinomiya M."/>
            <person name="Sato N."/>
            <person name="Blanc-Mathieu R."/>
            <person name="Endo H."/>
            <person name="Kuwata A."/>
            <person name="Ogata H."/>
        </authorList>
    </citation>
    <scope>NUCLEOTIDE SEQUENCE [LARGE SCALE GENOMIC DNA]</scope>
</reference>
<dbReference type="AlphaFoldDB" id="A0A9W7G9W2"/>
<keyword evidence="12" id="KW-1185">Reference proteome</keyword>
<dbReference type="SUPFAM" id="SSF103506">
    <property type="entry name" value="Mitochondrial carrier"/>
    <property type="match status" value="1"/>
</dbReference>
<comment type="caution">
    <text evidence="11">The sequence shown here is derived from an EMBL/GenBank/DDBJ whole genome shotgun (WGS) entry which is preliminary data.</text>
</comment>
<feature type="repeat" description="Solcar" evidence="9">
    <location>
        <begin position="141"/>
        <end position="224"/>
    </location>
</feature>
<dbReference type="InterPro" id="IPR050567">
    <property type="entry name" value="Mitochondrial_Carrier"/>
</dbReference>
<dbReference type="PRINTS" id="PR00926">
    <property type="entry name" value="MITOCARRIER"/>
</dbReference>
<dbReference type="PANTHER" id="PTHR45624:SF10">
    <property type="entry name" value="SLC (SOLUTE CARRIER) HOMOLOG"/>
    <property type="match status" value="1"/>
</dbReference>
<name>A0A9W7G9W2_9STRA</name>
<gene>
    <name evidence="11" type="ORF">TrCOL_g7937</name>
</gene>
<evidence type="ECO:0000313" key="11">
    <source>
        <dbReference type="EMBL" id="GMI37812.1"/>
    </source>
</evidence>
<dbReference type="EMBL" id="BRYA01000077">
    <property type="protein sequence ID" value="GMI37812.1"/>
    <property type="molecule type" value="Genomic_DNA"/>
</dbReference>
<dbReference type="GO" id="GO:0031966">
    <property type="term" value="C:mitochondrial membrane"/>
    <property type="evidence" value="ECO:0007669"/>
    <property type="project" value="UniProtKB-SubCell"/>
</dbReference>